<evidence type="ECO:0008006" key="3">
    <source>
        <dbReference type="Google" id="ProtNLM"/>
    </source>
</evidence>
<gene>
    <name evidence="1" type="ORF">NAV_LOCUS2155</name>
</gene>
<proteinExistence type="predicted"/>
<organism evidence="1 2">
    <name type="scientific">Acanthocheilonema viteae</name>
    <name type="common">Filarial nematode worm</name>
    <name type="synonym">Dipetalonema viteae</name>
    <dbReference type="NCBI Taxonomy" id="6277"/>
    <lineage>
        <taxon>Eukaryota</taxon>
        <taxon>Metazoa</taxon>
        <taxon>Ecdysozoa</taxon>
        <taxon>Nematoda</taxon>
        <taxon>Chromadorea</taxon>
        <taxon>Rhabditida</taxon>
        <taxon>Spirurina</taxon>
        <taxon>Spiruromorpha</taxon>
        <taxon>Filarioidea</taxon>
        <taxon>Onchocercidae</taxon>
        <taxon>Acanthocheilonema</taxon>
    </lineage>
</organism>
<accession>A0A498S6T4</accession>
<keyword evidence="2" id="KW-1185">Reference proteome</keyword>
<name>A0A498S6T4_ACAVI</name>
<reference evidence="1 2" key="1">
    <citation type="submission" date="2018-08" db="EMBL/GenBank/DDBJ databases">
        <authorList>
            <person name="Laetsch R D."/>
            <person name="Stevens L."/>
            <person name="Kumar S."/>
            <person name="Blaxter L. M."/>
        </authorList>
    </citation>
    <scope>NUCLEOTIDE SEQUENCE [LARGE SCALE GENOMIC DNA]</scope>
</reference>
<dbReference type="AlphaFoldDB" id="A0A498S6T4"/>
<dbReference type="EMBL" id="UPTC01000214">
    <property type="protein sequence ID" value="VBB27325.1"/>
    <property type="molecule type" value="Genomic_DNA"/>
</dbReference>
<evidence type="ECO:0000313" key="1">
    <source>
        <dbReference type="EMBL" id="VBB27325.1"/>
    </source>
</evidence>
<evidence type="ECO:0000313" key="2">
    <source>
        <dbReference type="Proteomes" id="UP000276991"/>
    </source>
</evidence>
<protein>
    <recommendedName>
        <fullName evidence="3">Spaetzle domain-containing protein</fullName>
    </recommendedName>
</protein>
<sequence>MHCLADFRKGTNQANLETAPANTINSLIYEKLFSIDENLLNQNISKECAEQLHKIVQNPHIKVIPTRLLLQHLKSCHPLNQNPRRKRMINQQLCETERVIVHMNDENQEFIPPFYTEVYCKVRREQGKKTEQMCANGQLRCVQIFGEVNFVRRQKGDVGFKPYKIHNVPRSCDCMWQADIFGEHNYED</sequence>
<dbReference type="Proteomes" id="UP000276991">
    <property type="component" value="Unassembled WGS sequence"/>
</dbReference>
<dbReference type="OrthoDB" id="6328726at2759"/>